<dbReference type="PANTHER" id="PTHR19848">
    <property type="entry name" value="WD40 REPEAT PROTEIN"/>
    <property type="match status" value="1"/>
</dbReference>
<dbReference type="InterPro" id="IPR036322">
    <property type="entry name" value="WD40_repeat_dom_sf"/>
</dbReference>
<dbReference type="Gene3D" id="2.130.10.10">
    <property type="entry name" value="YVTN repeat-like/Quinoprotein amine dehydrogenase"/>
    <property type="match status" value="1"/>
</dbReference>
<dbReference type="PANTHER" id="PTHR19848:SF8">
    <property type="entry name" value="F-BOX AND WD REPEAT DOMAIN CONTAINING 7"/>
    <property type="match status" value="1"/>
</dbReference>
<evidence type="ECO:0000313" key="4">
    <source>
        <dbReference type="EMBL" id="ETN97542.1"/>
    </source>
</evidence>
<keyword evidence="1 3" id="KW-0853">WD repeat</keyword>
<feature type="repeat" description="WD" evidence="3">
    <location>
        <begin position="73"/>
        <end position="95"/>
    </location>
</feature>
<dbReference type="InterPro" id="IPR015943">
    <property type="entry name" value="WD40/YVTN_repeat-like_dom_sf"/>
</dbReference>
<name>X6L763_RETFI</name>
<dbReference type="Pfam" id="PF00400">
    <property type="entry name" value="WD40"/>
    <property type="match status" value="2"/>
</dbReference>
<protein>
    <submittedName>
        <fullName evidence="4">WD repeat-containing protein</fullName>
    </submittedName>
</protein>
<sequence length="134" mass="15108">MKLNLLIKVESNLSLINNKNDDNKMNNIRVVGGNGYTICSGSYDQTIRIWDIKTTKQLNVFKGHEDCVDINTILSGSDDKSVRLWDIRSDQQIQVFNGHTSTVFPVEYSPLVIKDIISNSNVICSGSIDNKIRF</sequence>
<evidence type="ECO:0000256" key="1">
    <source>
        <dbReference type="ARBA" id="ARBA00022574"/>
    </source>
</evidence>
<dbReference type="EMBL" id="ASPP01049354">
    <property type="protein sequence ID" value="ETN97542.1"/>
    <property type="molecule type" value="Genomic_DNA"/>
</dbReference>
<proteinExistence type="predicted"/>
<evidence type="ECO:0000256" key="2">
    <source>
        <dbReference type="ARBA" id="ARBA00022737"/>
    </source>
</evidence>
<evidence type="ECO:0000313" key="5">
    <source>
        <dbReference type="Proteomes" id="UP000023152"/>
    </source>
</evidence>
<gene>
    <name evidence="4" type="ORF">RFI_39987</name>
</gene>
<dbReference type="PRINTS" id="PR00320">
    <property type="entry name" value="GPROTEINBRPT"/>
</dbReference>
<dbReference type="InterPro" id="IPR020472">
    <property type="entry name" value="WD40_PAC1"/>
</dbReference>
<dbReference type="Proteomes" id="UP000023152">
    <property type="component" value="Unassembled WGS sequence"/>
</dbReference>
<dbReference type="PROSITE" id="PS50082">
    <property type="entry name" value="WD_REPEATS_2"/>
    <property type="match status" value="2"/>
</dbReference>
<evidence type="ECO:0000256" key="3">
    <source>
        <dbReference type="PROSITE-ProRule" id="PRU00221"/>
    </source>
</evidence>
<dbReference type="InterPro" id="IPR001680">
    <property type="entry name" value="WD40_rpt"/>
</dbReference>
<feature type="repeat" description="WD" evidence="3">
    <location>
        <begin position="34"/>
        <end position="60"/>
    </location>
</feature>
<dbReference type="SMART" id="SM00320">
    <property type="entry name" value="WD40"/>
    <property type="match status" value="3"/>
</dbReference>
<dbReference type="SUPFAM" id="SSF50978">
    <property type="entry name" value="WD40 repeat-like"/>
    <property type="match status" value="1"/>
</dbReference>
<dbReference type="OrthoDB" id="187712at2759"/>
<reference evidence="4 5" key="1">
    <citation type="journal article" date="2013" name="Curr. Biol.">
        <title>The Genome of the Foraminiferan Reticulomyxa filosa.</title>
        <authorList>
            <person name="Glockner G."/>
            <person name="Hulsmann N."/>
            <person name="Schleicher M."/>
            <person name="Noegel A.A."/>
            <person name="Eichinger L."/>
            <person name="Gallinger C."/>
            <person name="Pawlowski J."/>
            <person name="Sierra R."/>
            <person name="Euteneuer U."/>
            <person name="Pillet L."/>
            <person name="Moustafa A."/>
            <person name="Platzer M."/>
            <person name="Groth M."/>
            <person name="Szafranski K."/>
            <person name="Schliwa M."/>
        </authorList>
    </citation>
    <scope>NUCLEOTIDE SEQUENCE [LARGE SCALE GENOMIC DNA]</scope>
</reference>
<keyword evidence="2" id="KW-0677">Repeat</keyword>
<accession>X6L763</accession>
<dbReference type="InterPro" id="IPR019775">
    <property type="entry name" value="WD40_repeat_CS"/>
</dbReference>
<dbReference type="PROSITE" id="PS00678">
    <property type="entry name" value="WD_REPEATS_1"/>
    <property type="match status" value="2"/>
</dbReference>
<comment type="caution">
    <text evidence="4">The sequence shown here is derived from an EMBL/GenBank/DDBJ whole genome shotgun (WGS) entry which is preliminary data.</text>
</comment>
<dbReference type="AlphaFoldDB" id="X6L763"/>
<organism evidence="4 5">
    <name type="scientific">Reticulomyxa filosa</name>
    <dbReference type="NCBI Taxonomy" id="46433"/>
    <lineage>
        <taxon>Eukaryota</taxon>
        <taxon>Sar</taxon>
        <taxon>Rhizaria</taxon>
        <taxon>Retaria</taxon>
        <taxon>Foraminifera</taxon>
        <taxon>Monothalamids</taxon>
        <taxon>Reticulomyxidae</taxon>
        <taxon>Reticulomyxa</taxon>
    </lineage>
</organism>
<keyword evidence="5" id="KW-1185">Reference proteome</keyword>